<dbReference type="InterPro" id="IPR013976">
    <property type="entry name" value="HDOD"/>
</dbReference>
<dbReference type="Gene3D" id="3.20.20.450">
    <property type="entry name" value="EAL domain"/>
    <property type="match status" value="1"/>
</dbReference>
<dbReference type="InterPro" id="IPR001633">
    <property type="entry name" value="EAL_dom"/>
</dbReference>
<name>A0A1T4Y0P7_9BACT</name>
<evidence type="ECO:0000259" key="1">
    <source>
        <dbReference type="PROSITE" id="PS51833"/>
    </source>
</evidence>
<dbReference type="AlphaFoldDB" id="A0A1T4Y0P7"/>
<dbReference type="Gene3D" id="1.10.3210.10">
    <property type="entry name" value="Hypothetical protein af1432"/>
    <property type="match status" value="1"/>
</dbReference>
<sequence length="421" mass="46577">MINRMAGGEFYEQVFVARQPVFTRDKGLYGYELLFRGSADSAGAVFPDEDMASSKVFVDGLSLACSGVAENIRFFFNFSRQMLLNESALALSSERCVIEILENVPPDESVLSACLDLREQGYCLALDDYAGEPEREPFLPLVDMVKVDVRAVNRSHWARLFEKLHEYGATVVAEKVETWGDFRELHSLGYELFQGFFFSRPELIPGRKLPSGMLAKVQLLKVLGDPKSPLEEIPAIVAGDPGLSLRLLKFINSAAFGFRSHILSIGHASALMGLEPLRRWAMVVGLCDIDDSVRGQELTYLSLQRARFLELLAQEIPNPPMASEALFLLGLFSRLDAMLGMSMDEVLAGVALDPQLTEALLGADCTLGRWLQMLDALERGDGQRAATMVNAWGVESSVAAHCYMGASAWASEKVWTYRTHS</sequence>
<accession>A0A1T4Y0P7</accession>
<dbReference type="PANTHER" id="PTHR33525:SF4">
    <property type="entry name" value="CYCLIC DI-GMP PHOSPHODIESTERASE CDGJ"/>
    <property type="match status" value="1"/>
</dbReference>
<dbReference type="STRING" id="1121449.SAMN02745704_02658"/>
<protein>
    <submittedName>
        <fullName evidence="2">EAL and modified HD-GYP domain-containing signal transduction protein</fullName>
    </submittedName>
</protein>
<dbReference type="InterPro" id="IPR052340">
    <property type="entry name" value="RNase_Y/CdgJ"/>
</dbReference>
<dbReference type="Pfam" id="PF08668">
    <property type="entry name" value="HDOD"/>
    <property type="match status" value="1"/>
</dbReference>
<dbReference type="Proteomes" id="UP000190027">
    <property type="component" value="Unassembled WGS sequence"/>
</dbReference>
<dbReference type="PROSITE" id="PS51833">
    <property type="entry name" value="HDOD"/>
    <property type="match status" value="1"/>
</dbReference>
<dbReference type="SMART" id="SM00052">
    <property type="entry name" value="EAL"/>
    <property type="match status" value="1"/>
</dbReference>
<evidence type="ECO:0000313" key="2">
    <source>
        <dbReference type="EMBL" id="SKA95350.1"/>
    </source>
</evidence>
<dbReference type="PANTHER" id="PTHR33525">
    <property type="match status" value="1"/>
</dbReference>
<dbReference type="SUPFAM" id="SSF109604">
    <property type="entry name" value="HD-domain/PDEase-like"/>
    <property type="match status" value="1"/>
</dbReference>
<dbReference type="InterPro" id="IPR035919">
    <property type="entry name" value="EAL_sf"/>
</dbReference>
<dbReference type="Pfam" id="PF00563">
    <property type="entry name" value="EAL"/>
    <property type="match status" value="1"/>
</dbReference>
<dbReference type="PIRSF" id="PIRSF003180">
    <property type="entry name" value="DiGMPpdiest_YuxH"/>
    <property type="match status" value="1"/>
</dbReference>
<reference evidence="2 3" key="1">
    <citation type="submission" date="2017-02" db="EMBL/GenBank/DDBJ databases">
        <authorList>
            <person name="Peterson S.W."/>
        </authorList>
    </citation>
    <scope>NUCLEOTIDE SEQUENCE [LARGE SCALE GENOMIC DNA]</scope>
    <source>
        <strain evidence="2 3">DSM 16080</strain>
    </source>
</reference>
<organism evidence="2 3">
    <name type="scientific">Paucidesulfovibrio gracilis DSM 16080</name>
    <dbReference type="NCBI Taxonomy" id="1121449"/>
    <lineage>
        <taxon>Bacteria</taxon>
        <taxon>Pseudomonadati</taxon>
        <taxon>Thermodesulfobacteriota</taxon>
        <taxon>Desulfovibrionia</taxon>
        <taxon>Desulfovibrionales</taxon>
        <taxon>Desulfovibrionaceae</taxon>
        <taxon>Paucidesulfovibrio</taxon>
    </lineage>
</organism>
<gene>
    <name evidence="2" type="ORF">SAMN02745704_02658</name>
</gene>
<dbReference type="SUPFAM" id="SSF141868">
    <property type="entry name" value="EAL domain-like"/>
    <property type="match status" value="1"/>
</dbReference>
<evidence type="ECO:0000313" key="3">
    <source>
        <dbReference type="Proteomes" id="UP000190027"/>
    </source>
</evidence>
<dbReference type="InterPro" id="IPR014408">
    <property type="entry name" value="dGMP_Pdiesterase_EAL/HD-GYP"/>
</dbReference>
<feature type="domain" description="HDOD" evidence="1">
    <location>
        <begin position="209"/>
        <end position="398"/>
    </location>
</feature>
<dbReference type="RefSeq" id="WP_078718199.1">
    <property type="nucleotide sequence ID" value="NZ_FUYC01000023.1"/>
</dbReference>
<dbReference type="OrthoDB" id="9804751at2"/>
<proteinExistence type="predicted"/>
<keyword evidence="3" id="KW-1185">Reference proteome</keyword>
<dbReference type="EMBL" id="FUYC01000023">
    <property type="protein sequence ID" value="SKA95350.1"/>
    <property type="molecule type" value="Genomic_DNA"/>
</dbReference>